<accession>A0AAV2I506</accession>
<dbReference type="Gene3D" id="2.70.170.10">
    <property type="entry name" value="Neurotransmitter-gated ion-channel ligand-binding domain"/>
    <property type="match status" value="1"/>
</dbReference>
<organism evidence="3 4">
    <name type="scientific">Lymnaea stagnalis</name>
    <name type="common">Great pond snail</name>
    <name type="synonym">Helix stagnalis</name>
    <dbReference type="NCBI Taxonomy" id="6523"/>
    <lineage>
        <taxon>Eukaryota</taxon>
        <taxon>Metazoa</taxon>
        <taxon>Spiralia</taxon>
        <taxon>Lophotrochozoa</taxon>
        <taxon>Mollusca</taxon>
        <taxon>Gastropoda</taxon>
        <taxon>Heterobranchia</taxon>
        <taxon>Euthyneura</taxon>
        <taxon>Panpulmonata</taxon>
        <taxon>Hygrophila</taxon>
        <taxon>Lymnaeoidea</taxon>
        <taxon>Lymnaeidae</taxon>
        <taxon>Lymnaea</taxon>
    </lineage>
</organism>
<dbReference type="GO" id="GO:0005230">
    <property type="term" value="F:extracellular ligand-gated monoatomic ion channel activity"/>
    <property type="evidence" value="ECO:0007669"/>
    <property type="project" value="InterPro"/>
</dbReference>
<dbReference type="InterPro" id="IPR006202">
    <property type="entry name" value="Neur_chan_lig-bd"/>
</dbReference>
<evidence type="ECO:0000313" key="4">
    <source>
        <dbReference type="Proteomes" id="UP001497497"/>
    </source>
</evidence>
<feature type="region of interest" description="Disordered" evidence="1">
    <location>
        <begin position="130"/>
        <end position="160"/>
    </location>
</feature>
<dbReference type="SUPFAM" id="SSF63712">
    <property type="entry name" value="Nicotinic receptor ligand binding domain-like"/>
    <property type="match status" value="1"/>
</dbReference>
<sequence length="193" mass="22178">MVNSSIVWTPDIVFTNVVAPTRALYPNVLMISHKGIVHWTQKEEVTTYCQTKTNDIFQNCTLTLGFMSDSRGDQTDRFFTNTSEFIVPDTFYNHEWNILSNEVDLVSRNDTGGRFSYINVDLNLERREGESKEISADERSDAIHPQTTYYPRPEKHQAKENNGSDFRWSVWILCVCSSIVVVTQVLCVDAMHV</sequence>
<evidence type="ECO:0000313" key="3">
    <source>
        <dbReference type="EMBL" id="CAL1541756.1"/>
    </source>
</evidence>
<feature type="compositionally biased region" description="Basic and acidic residues" evidence="1">
    <location>
        <begin position="130"/>
        <end position="142"/>
    </location>
</feature>
<proteinExistence type="predicted"/>
<dbReference type="GO" id="GO:0016020">
    <property type="term" value="C:membrane"/>
    <property type="evidence" value="ECO:0007669"/>
    <property type="project" value="InterPro"/>
</dbReference>
<dbReference type="Proteomes" id="UP001497497">
    <property type="component" value="Unassembled WGS sequence"/>
</dbReference>
<comment type="caution">
    <text evidence="3">The sequence shown here is derived from an EMBL/GenBank/DDBJ whole genome shotgun (WGS) entry which is preliminary data.</text>
</comment>
<dbReference type="AlphaFoldDB" id="A0AAV2I506"/>
<dbReference type="InterPro" id="IPR036734">
    <property type="entry name" value="Neur_chan_lig-bd_sf"/>
</dbReference>
<gene>
    <name evidence="3" type="ORF">GSLYS_00015362001</name>
</gene>
<protein>
    <recommendedName>
        <fullName evidence="2">Neurotransmitter-gated ion-channel ligand-binding domain-containing protein</fullName>
    </recommendedName>
</protein>
<keyword evidence="4" id="KW-1185">Reference proteome</keyword>
<reference evidence="3 4" key="1">
    <citation type="submission" date="2024-04" db="EMBL/GenBank/DDBJ databases">
        <authorList>
            <consortium name="Genoscope - CEA"/>
            <person name="William W."/>
        </authorList>
    </citation>
    <scope>NUCLEOTIDE SEQUENCE [LARGE SCALE GENOMIC DNA]</scope>
</reference>
<evidence type="ECO:0000256" key="1">
    <source>
        <dbReference type="SAM" id="MobiDB-lite"/>
    </source>
</evidence>
<feature type="domain" description="Neurotransmitter-gated ion-channel ligand-binding" evidence="2">
    <location>
        <begin position="2"/>
        <end position="127"/>
    </location>
</feature>
<dbReference type="Pfam" id="PF02931">
    <property type="entry name" value="Neur_chan_LBD"/>
    <property type="match status" value="1"/>
</dbReference>
<evidence type="ECO:0000259" key="2">
    <source>
        <dbReference type="Pfam" id="PF02931"/>
    </source>
</evidence>
<dbReference type="EMBL" id="CAXITT010000451">
    <property type="protein sequence ID" value="CAL1541756.1"/>
    <property type="molecule type" value="Genomic_DNA"/>
</dbReference>
<name>A0AAV2I506_LYMST</name>